<sequence>MTIVEADAVYVKPFETDTILITPGQTTNVLLKTHHNPQQTTFAMVARPYFTGQGTFDNSTIDGILMYDHNLPGTISSSSNISIKNLPIPTLPPINSTSFVANFTNKFRSLASAKFPANVPQNVDKHFFLP</sequence>
<evidence type="ECO:0000259" key="1">
    <source>
        <dbReference type="Pfam" id="PF00394"/>
    </source>
</evidence>
<dbReference type="Pfam" id="PF00394">
    <property type="entry name" value="Cu-oxidase"/>
    <property type="match status" value="1"/>
</dbReference>
<proteinExistence type="predicted"/>
<comment type="caution">
    <text evidence="2">The sequence shown here is derived from an EMBL/GenBank/DDBJ whole genome shotgun (WGS) entry which is preliminary data.</text>
</comment>
<dbReference type="InterPro" id="IPR008972">
    <property type="entry name" value="Cupredoxin"/>
</dbReference>
<evidence type="ECO:0000313" key="2">
    <source>
        <dbReference type="EMBL" id="KAK4366387.1"/>
    </source>
</evidence>
<dbReference type="EMBL" id="JAVYJV010000007">
    <property type="protein sequence ID" value="KAK4366387.1"/>
    <property type="molecule type" value="Genomic_DNA"/>
</dbReference>
<gene>
    <name evidence="2" type="ORF">RND71_014267</name>
</gene>
<keyword evidence="3" id="KW-1185">Reference proteome</keyword>
<dbReference type="InterPro" id="IPR001117">
    <property type="entry name" value="Cu-oxidase_2nd"/>
</dbReference>
<protein>
    <recommendedName>
        <fullName evidence="1">Plastocyanin-like domain-containing protein</fullName>
    </recommendedName>
</protein>
<reference evidence="2" key="1">
    <citation type="submission" date="2023-12" db="EMBL/GenBank/DDBJ databases">
        <title>Genome assembly of Anisodus tanguticus.</title>
        <authorList>
            <person name="Wang Y.-J."/>
        </authorList>
    </citation>
    <scope>NUCLEOTIDE SEQUENCE</scope>
    <source>
        <strain evidence="2">KB-2021</strain>
        <tissue evidence="2">Leaf</tissue>
    </source>
</reference>
<dbReference type="InterPro" id="IPR045087">
    <property type="entry name" value="Cu-oxidase_fam"/>
</dbReference>
<dbReference type="Proteomes" id="UP001291623">
    <property type="component" value="Unassembled WGS sequence"/>
</dbReference>
<feature type="domain" description="Plastocyanin-like" evidence="1">
    <location>
        <begin position="1"/>
        <end position="69"/>
    </location>
</feature>
<evidence type="ECO:0000313" key="3">
    <source>
        <dbReference type="Proteomes" id="UP001291623"/>
    </source>
</evidence>
<dbReference type="PANTHER" id="PTHR11709">
    <property type="entry name" value="MULTI-COPPER OXIDASE"/>
    <property type="match status" value="1"/>
</dbReference>
<organism evidence="2 3">
    <name type="scientific">Anisodus tanguticus</name>
    <dbReference type="NCBI Taxonomy" id="243964"/>
    <lineage>
        <taxon>Eukaryota</taxon>
        <taxon>Viridiplantae</taxon>
        <taxon>Streptophyta</taxon>
        <taxon>Embryophyta</taxon>
        <taxon>Tracheophyta</taxon>
        <taxon>Spermatophyta</taxon>
        <taxon>Magnoliopsida</taxon>
        <taxon>eudicotyledons</taxon>
        <taxon>Gunneridae</taxon>
        <taxon>Pentapetalae</taxon>
        <taxon>asterids</taxon>
        <taxon>lamiids</taxon>
        <taxon>Solanales</taxon>
        <taxon>Solanaceae</taxon>
        <taxon>Solanoideae</taxon>
        <taxon>Hyoscyameae</taxon>
        <taxon>Anisodus</taxon>
    </lineage>
</organism>
<dbReference type="Gene3D" id="2.60.40.420">
    <property type="entry name" value="Cupredoxins - blue copper proteins"/>
    <property type="match status" value="1"/>
</dbReference>
<name>A0AAE1SB11_9SOLA</name>
<dbReference type="PANTHER" id="PTHR11709:SF453">
    <property type="entry name" value="LACCASE"/>
    <property type="match status" value="1"/>
</dbReference>
<dbReference type="SUPFAM" id="SSF49503">
    <property type="entry name" value="Cupredoxins"/>
    <property type="match status" value="1"/>
</dbReference>
<dbReference type="GO" id="GO:0016491">
    <property type="term" value="F:oxidoreductase activity"/>
    <property type="evidence" value="ECO:0007669"/>
    <property type="project" value="TreeGrafter"/>
</dbReference>
<accession>A0AAE1SB11</accession>
<dbReference type="AlphaFoldDB" id="A0AAE1SB11"/>